<comment type="similarity">
    <text evidence="1">Belongs to the glycosyl hydrolase 2 family.</text>
</comment>
<reference evidence="7 8" key="1">
    <citation type="submission" date="2018-11" db="EMBL/GenBank/DDBJ databases">
        <title>Complete genome sequence of Paenibacillus baekrokdamisoli strain KCTC 33723.</title>
        <authorList>
            <person name="Kang S.W."/>
            <person name="Lee K.C."/>
            <person name="Kim K.K."/>
            <person name="Kim J.S."/>
            <person name="Kim D.S."/>
            <person name="Ko S.H."/>
            <person name="Yang S.H."/>
            <person name="Lee J.S."/>
        </authorList>
    </citation>
    <scope>NUCLEOTIDE SEQUENCE [LARGE SCALE GENOMIC DNA]</scope>
    <source>
        <strain evidence="7 8">KCTC 33723</strain>
    </source>
</reference>
<keyword evidence="2" id="KW-0378">Hydrolase</keyword>
<evidence type="ECO:0000256" key="1">
    <source>
        <dbReference type="ARBA" id="ARBA00007401"/>
    </source>
</evidence>
<evidence type="ECO:0000259" key="6">
    <source>
        <dbReference type="Pfam" id="PF02837"/>
    </source>
</evidence>
<protein>
    <submittedName>
        <fullName evidence="7">Beta-glucuronidase</fullName>
    </submittedName>
</protein>
<keyword evidence="3" id="KW-0326">Glycosidase</keyword>
<dbReference type="InterPro" id="IPR008979">
    <property type="entry name" value="Galactose-bd-like_sf"/>
</dbReference>
<dbReference type="Pfam" id="PF02836">
    <property type="entry name" value="Glyco_hydro_2_C"/>
    <property type="match status" value="1"/>
</dbReference>
<dbReference type="InterPro" id="IPR006102">
    <property type="entry name" value="Ig-like_GH2"/>
</dbReference>
<dbReference type="SUPFAM" id="SSF51445">
    <property type="entry name" value="(Trans)glycosidases"/>
    <property type="match status" value="1"/>
</dbReference>
<accession>A0A3G9J024</accession>
<feature type="domain" description="Glycoside hydrolase family 2 immunoglobulin-like beta-sandwich" evidence="4">
    <location>
        <begin position="161"/>
        <end position="273"/>
    </location>
</feature>
<dbReference type="PANTHER" id="PTHR42732:SF1">
    <property type="entry name" value="BETA-MANNOSIDASE"/>
    <property type="match status" value="1"/>
</dbReference>
<name>A0A3G9J024_9BACL</name>
<dbReference type="RefSeq" id="WP_125664095.1">
    <property type="nucleotide sequence ID" value="NZ_AP019308.1"/>
</dbReference>
<dbReference type="Pfam" id="PF02837">
    <property type="entry name" value="Glyco_hydro_2_N"/>
    <property type="match status" value="1"/>
</dbReference>
<dbReference type="PANTHER" id="PTHR42732">
    <property type="entry name" value="BETA-GALACTOSIDASE"/>
    <property type="match status" value="1"/>
</dbReference>
<dbReference type="InterPro" id="IPR051913">
    <property type="entry name" value="GH2_Domain-Containing"/>
</dbReference>
<feature type="domain" description="Glycosyl hydrolases family 2 sugar binding" evidence="6">
    <location>
        <begin position="30"/>
        <end position="135"/>
    </location>
</feature>
<dbReference type="Gene3D" id="3.20.20.80">
    <property type="entry name" value="Glycosidases"/>
    <property type="match status" value="1"/>
</dbReference>
<dbReference type="SUPFAM" id="SSF49785">
    <property type="entry name" value="Galactose-binding domain-like"/>
    <property type="match status" value="1"/>
</dbReference>
<dbReference type="SUPFAM" id="SSF49303">
    <property type="entry name" value="beta-Galactosidase/glucuronidase domain"/>
    <property type="match status" value="1"/>
</dbReference>
<dbReference type="Pfam" id="PF00703">
    <property type="entry name" value="Glyco_hydro_2"/>
    <property type="match status" value="1"/>
</dbReference>
<evidence type="ECO:0000313" key="7">
    <source>
        <dbReference type="EMBL" id="BBH24106.1"/>
    </source>
</evidence>
<gene>
    <name evidence="7" type="ORF">Back11_54510</name>
</gene>
<evidence type="ECO:0000259" key="5">
    <source>
        <dbReference type="Pfam" id="PF02836"/>
    </source>
</evidence>
<dbReference type="GO" id="GO:0005975">
    <property type="term" value="P:carbohydrate metabolic process"/>
    <property type="evidence" value="ECO:0007669"/>
    <property type="project" value="InterPro"/>
</dbReference>
<keyword evidence="8" id="KW-1185">Reference proteome</keyword>
<dbReference type="InterPro" id="IPR036156">
    <property type="entry name" value="Beta-gal/glucu_dom_sf"/>
</dbReference>
<dbReference type="InterPro" id="IPR006101">
    <property type="entry name" value="Glyco_hydro_2"/>
</dbReference>
<dbReference type="PRINTS" id="PR00132">
    <property type="entry name" value="GLHYDRLASE2"/>
</dbReference>
<evidence type="ECO:0000256" key="2">
    <source>
        <dbReference type="ARBA" id="ARBA00022801"/>
    </source>
</evidence>
<sequence length="594" mass="67663">MQRLALELQEWTFQIDQNDRGEQLEWFRPGYDRSGWMAVEVPKPWDFYQEAFWGYEGMGWYAASFKLDQSARDTWERIIFNSVSGHARVWLNGTYLGEHFGTYLPFEFNVTPFLAAEGNNELIIKVDNCHREDWLPGGRVVEWIQYGGILQPVVVETTSRAYIAAVHIRTAVSEAGPATVRAEVEIINAADQALEGEIGLQCSTDEGVIEKLLRISCPSGAGSANQATSFSFEFEIAKPLLWDLDTPHLYNLQVTLIERGDIRDHADERFGIRTISRDGSTILLNGTPLIIKGVNRYDEYAGYGPSVPHHLIREDLIKIKQMGANLVRVHYPQHPIHLDIMDEIGLLYMSEIPLNWWLSEWDDRPYIPEVIDKAEVALEEMIGRDGNHPCIIAWSMCNESGTNKEVGIAAMRRLIRRTRELDSTRLVTFATTGSGGHLAFEEADLVCVNLYYGVFFHRKIAYEIEEFDEIVRIPTEEHLRATAAEYPDKAVVMSEFGTPAILGLKGKDRFSETYQAAYLASVWQAIVNTGIQGGVIWSWADYYHRRDFYDSEGGLKWSAPYGPFGVVTIDRKEKEGYHTISRLFRNGQERKGRN</sequence>
<dbReference type="GO" id="GO:0004553">
    <property type="term" value="F:hydrolase activity, hydrolyzing O-glycosyl compounds"/>
    <property type="evidence" value="ECO:0007669"/>
    <property type="project" value="InterPro"/>
</dbReference>
<dbReference type="EMBL" id="AP019308">
    <property type="protein sequence ID" value="BBH24106.1"/>
    <property type="molecule type" value="Genomic_DNA"/>
</dbReference>
<evidence type="ECO:0000313" key="8">
    <source>
        <dbReference type="Proteomes" id="UP000275368"/>
    </source>
</evidence>
<dbReference type="Gene3D" id="2.60.120.260">
    <property type="entry name" value="Galactose-binding domain-like"/>
    <property type="match status" value="1"/>
</dbReference>
<dbReference type="InterPro" id="IPR013783">
    <property type="entry name" value="Ig-like_fold"/>
</dbReference>
<dbReference type="InterPro" id="IPR006104">
    <property type="entry name" value="Glyco_hydro_2_N"/>
</dbReference>
<dbReference type="Gene3D" id="2.60.40.10">
    <property type="entry name" value="Immunoglobulins"/>
    <property type="match status" value="1"/>
</dbReference>
<dbReference type="AlphaFoldDB" id="A0A3G9J024"/>
<dbReference type="OrthoDB" id="9762066at2"/>
<organism evidence="7 8">
    <name type="scientific">Paenibacillus baekrokdamisoli</name>
    <dbReference type="NCBI Taxonomy" id="1712516"/>
    <lineage>
        <taxon>Bacteria</taxon>
        <taxon>Bacillati</taxon>
        <taxon>Bacillota</taxon>
        <taxon>Bacilli</taxon>
        <taxon>Bacillales</taxon>
        <taxon>Paenibacillaceae</taxon>
        <taxon>Paenibacillus</taxon>
    </lineage>
</organism>
<evidence type="ECO:0000256" key="3">
    <source>
        <dbReference type="ARBA" id="ARBA00023295"/>
    </source>
</evidence>
<evidence type="ECO:0000259" key="4">
    <source>
        <dbReference type="Pfam" id="PF00703"/>
    </source>
</evidence>
<proteinExistence type="inferred from homology"/>
<dbReference type="InterPro" id="IPR017853">
    <property type="entry name" value="GH"/>
</dbReference>
<dbReference type="InterPro" id="IPR006103">
    <property type="entry name" value="Glyco_hydro_2_cat"/>
</dbReference>
<dbReference type="KEGG" id="pbk:Back11_54510"/>
<dbReference type="Proteomes" id="UP000275368">
    <property type="component" value="Chromosome"/>
</dbReference>
<feature type="domain" description="Glycoside hydrolase family 2 catalytic" evidence="5">
    <location>
        <begin position="280"/>
        <end position="548"/>
    </location>
</feature>